<evidence type="ECO:0000313" key="2">
    <source>
        <dbReference type="WBParaSite" id="nRc.2.0.1.t20650-RA"/>
    </source>
</evidence>
<dbReference type="AlphaFoldDB" id="A0A915J2M1"/>
<keyword evidence="1" id="KW-1185">Reference proteome</keyword>
<reference evidence="2" key="1">
    <citation type="submission" date="2022-11" db="UniProtKB">
        <authorList>
            <consortium name="WormBaseParasite"/>
        </authorList>
    </citation>
    <scope>IDENTIFICATION</scope>
</reference>
<sequence length="107" mass="13099">MQSKLLMKKRKPVANKNEYSISSNTFCFSKKAQYKKTNTRESISNRIRKDVPQKLAHSLFFPKSSFMGKNFRKREEMLRVRHEKDEFWYYTFKHKADFEFKSVMEIW</sequence>
<proteinExistence type="predicted"/>
<protein>
    <submittedName>
        <fullName evidence="2">Uncharacterized protein</fullName>
    </submittedName>
</protein>
<dbReference type="Proteomes" id="UP000887565">
    <property type="component" value="Unplaced"/>
</dbReference>
<organism evidence="1 2">
    <name type="scientific">Romanomermis culicivorax</name>
    <name type="common">Nematode worm</name>
    <dbReference type="NCBI Taxonomy" id="13658"/>
    <lineage>
        <taxon>Eukaryota</taxon>
        <taxon>Metazoa</taxon>
        <taxon>Ecdysozoa</taxon>
        <taxon>Nematoda</taxon>
        <taxon>Enoplea</taxon>
        <taxon>Dorylaimia</taxon>
        <taxon>Mermithida</taxon>
        <taxon>Mermithoidea</taxon>
        <taxon>Mermithidae</taxon>
        <taxon>Romanomermis</taxon>
    </lineage>
</organism>
<evidence type="ECO:0000313" key="1">
    <source>
        <dbReference type="Proteomes" id="UP000887565"/>
    </source>
</evidence>
<dbReference type="WBParaSite" id="nRc.2.0.1.t20650-RA">
    <property type="protein sequence ID" value="nRc.2.0.1.t20650-RA"/>
    <property type="gene ID" value="nRc.2.0.1.g20650"/>
</dbReference>
<name>A0A915J2M1_ROMCU</name>
<accession>A0A915J2M1</accession>